<dbReference type="GO" id="GO:0006265">
    <property type="term" value="P:DNA topological change"/>
    <property type="evidence" value="ECO:0007669"/>
    <property type="project" value="UniProtKB-UniRule"/>
</dbReference>
<dbReference type="InterPro" id="IPR000380">
    <property type="entry name" value="Topo_IA"/>
</dbReference>
<dbReference type="InterPro" id="IPR013826">
    <property type="entry name" value="Topo_IA_cen_sub3"/>
</dbReference>
<dbReference type="PRINTS" id="PR00417">
    <property type="entry name" value="PRTPISMRASEI"/>
</dbReference>
<dbReference type="CDD" id="cd03363">
    <property type="entry name" value="TOPRIM_TopoIA_TopoI"/>
    <property type="match status" value="1"/>
</dbReference>
<dbReference type="InterPro" id="IPR003601">
    <property type="entry name" value="Topo_IA_2"/>
</dbReference>
<feature type="domain" description="Topo IA-type catalytic" evidence="12">
    <location>
        <begin position="129"/>
        <end position="561"/>
    </location>
</feature>
<evidence type="ECO:0000256" key="10">
    <source>
        <dbReference type="HAMAP-Rule" id="MF_00952"/>
    </source>
</evidence>
<dbReference type="SMART" id="SM00437">
    <property type="entry name" value="TOP1Ac"/>
    <property type="match status" value="1"/>
</dbReference>
<feature type="region of interest" description="Interaction with DNA" evidence="10">
    <location>
        <begin position="163"/>
        <end position="168"/>
    </location>
</feature>
<feature type="site" description="Interaction with DNA" evidence="10">
    <location>
        <position position="33"/>
    </location>
</feature>
<feature type="site" description="Interaction with DNA" evidence="10">
    <location>
        <position position="140"/>
    </location>
</feature>
<evidence type="ECO:0000313" key="13">
    <source>
        <dbReference type="EMBL" id="QHA00195.1"/>
    </source>
</evidence>
<dbReference type="AlphaFoldDB" id="A0A857DIM6"/>
<comment type="function">
    <text evidence="10">Releases the supercoiling and torsional tension of DNA, which is introduced during the DNA replication and transcription, by transiently cleaving and rejoining one strand of the DNA duplex. Introduces a single-strand break via transesterification at a target site in duplex DNA. The scissile phosphodiester is attacked by the catalytic tyrosine of the enzyme, resulting in the formation of a DNA-(5'-phosphotyrosyl)-enzyme intermediate and the expulsion of a 3'-OH DNA strand. The free DNA strand then undergoes passage around the unbroken strand, thus removing DNA supercoils. Finally, in the religation step, the DNA 3'-OH attacks the covalent intermediate to expel the active-site tyrosine and restore the DNA phosphodiester backbone.</text>
</comment>
<dbReference type="InterPro" id="IPR006171">
    <property type="entry name" value="TOPRIM_dom"/>
</dbReference>
<proteinExistence type="inferred from homology"/>
<dbReference type="PROSITE" id="PS00396">
    <property type="entry name" value="TOPO_IA_1"/>
    <property type="match status" value="1"/>
</dbReference>
<organism evidence="13 14">
    <name type="scientific">Dehalobacter restrictus</name>
    <dbReference type="NCBI Taxonomy" id="55583"/>
    <lineage>
        <taxon>Bacteria</taxon>
        <taxon>Bacillati</taxon>
        <taxon>Bacillota</taxon>
        <taxon>Clostridia</taxon>
        <taxon>Eubacteriales</taxon>
        <taxon>Desulfitobacteriaceae</taxon>
        <taxon>Dehalobacter</taxon>
    </lineage>
</organism>
<feature type="site" description="Interaction with DNA" evidence="10">
    <location>
        <position position="148"/>
    </location>
</feature>
<keyword evidence="9 10" id="KW-0413">Isomerase</keyword>
<gene>
    <name evidence="10 13" type="primary">topA</name>
    <name evidence="13" type="ORF">GQ588_05795</name>
</gene>
<dbReference type="Gene3D" id="1.10.290.10">
    <property type="entry name" value="Topoisomerase I, domain 4"/>
    <property type="match status" value="1"/>
</dbReference>
<evidence type="ECO:0000256" key="1">
    <source>
        <dbReference type="ARBA" id="ARBA00000213"/>
    </source>
</evidence>
<comment type="similarity">
    <text evidence="2 10">Belongs to the type IA topoisomerase family.</text>
</comment>
<dbReference type="PROSITE" id="PS50880">
    <property type="entry name" value="TOPRIM"/>
    <property type="match status" value="1"/>
</dbReference>
<reference evidence="13 14" key="1">
    <citation type="submission" date="2019-12" db="EMBL/GenBank/DDBJ databases">
        <title>Sequence classification of anaerobic respiratory reductive dehalogenases: First we see many, then we see few.</title>
        <authorList>
            <person name="Molenda O."/>
            <person name="Puentes Jacome L.A."/>
            <person name="Cao X."/>
            <person name="Nesbo C.L."/>
            <person name="Tang S."/>
            <person name="Morson N."/>
            <person name="Patron J."/>
            <person name="Lomheim L."/>
            <person name="Wishart D.S."/>
            <person name="Edwards E.A."/>
        </authorList>
    </citation>
    <scope>NUCLEOTIDE SEQUENCE [LARGE SCALE GENOMIC DNA]</scope>
    <source>
        <strain evidence="13 14">12DCA</strain>
    </source>
</reference>
<evidence type="ECO:0000313" key="14">
    <source>
        <dbReference type="Proteomes" id="UP000430508"/>
    </source>
</evidence>
<evidence type="ECO:0000256" key="9">
    <source>
        <dbReference type="ARBA" id="ARBA00023235"/>
    </source>
</evidence>
<dbReference type="GO" id="GO:0008270">
    <property type="term" value="F:zinc ion binding"/>
    <property type="evidence" value="ECO:0007669"/>
    <property type="project" value="UniProtKB-KW"/>
</dbReference>
<feature type="domain" description="Toprim" evidence="11">
    <location>
        <begin position="3"/>
        <end position="113"/>
    </location>
</feature>
<dbReference type="Gene3D" id="3.30.65.10">
    <property type="entry name" value="Bacterial Topoisomerase I, domain 1"/>
    <property type="match status" value="2"/>
</dbReference>
<comment type="catalytic activity">
    <reaction evidence="1 10">
        <text>ATP-independent breakage of single-stranded DNA, followed by passage and rejoining.</text>
        <dbReference type="EC" id="5.6.2.1"/>
    </reaction>
</comment>
<dbReference type="CDD" id="cd00186">
    <property type="entry name" value="TOP1Ac"/>
    <property type="match status" value="1"/>
</dbReference>
<feature type="site" description="Interaction with DNA" evidence="10">
    <location>
        <position position="300"/>
    </location>
</feature>
<evidence type="ECO:0000256" key="2">
    <source>
        <dbReference type="ARBA" id="ARBA00009446"/>
    </source>
</evidence>
<dbReference type="PROSITE" id="PS52039">
    <property type="entry name" value="TOPO_IA_2"/>
    <property type="match status" value="1"/>
</dbReference>
<comment type="subunit">
    <text evidence="10">Monomer.</text>
</comment>
<dbReference type="NCBIfam" id="TIGR01051">
    <property type="entry name" value="topA_bact"/>
    <property type="match status" value="1"/>
</dbReference>
<sequence>MSKTLVIVESPAKAKSISKFLSKNYTVKASMGHLRDLPKSQIGVDVDHNYEPKYIAIRGRGDLVKELKAAAKTADRVLLASDPDREGEAIAWHLTHLLGLNPEELSRIEFHEITKPTIQNAVKNPRKLDIHLVDAQQARRVLDRLVGYKLSPLLWRKVKKGLSAGRVQSVAVRMICDREEEIRNFEPEEYWTLDADFLCRGGSFVAKLLHKQGKKMTISSREQMEEVLQELRAAAFTVGEVKTKEKRKQPAPPFTTSSLQQEAYRKLNFTPKKTMMLAQQLYEGLDLGKTGTVGLISYMRTDSVRIADTAQEEAKGFIIETYGETYYPEEPRKFASKGRTQEAHEAIRPTSALRTPESVKGFLGREQFKLYRLIWDRFVASQMSAAVYDTITVDVLAGDYLLRANASAVKFPGYLTVYEESTDEPEKLDNEENCLKGDLAIGQKLQLRQLQEKQHFTEPPARFTEATLVRKMEEEGIGRPSTYAPTIETIQTRGYVAKEDKKLVPTELGEIVINLLKEHFPDIVDQEFTANMEEKLDDIEDGKSDWKKIVGEFYGPFAETLDKAEQKIGKIKVEDEVSDEVCELCGRNMVIKMGRFGKFLACPGFPDCRNARPLLEEIGVNCPKCGEKLVVRRSKKGRKFYGCSKYPDCDFISWEKPAPHPCPECGGVMTEKSTRKNKKYVCTNHDCRFTEEIKETE</sequence>
<dbReference type="GO" id="GO:0005694">
    <property type="term" value="C:chromosome"/>
    <property type="evidence" value="ECO:0007669"/>
    <property type="project" value="InterPro"/>
</dbReference>
<keyword evidence="7 10" id="KW-0799">Topoisomerase</keyword>
<evidence type="ECO:0000256" key="8">
    <source>
        <dbReference type="ARBA" id="ARBA00023125"/>
    </source>
</evidence>
<dbReference type="InterPro" id="IPR005733">
    <property type="entry name" value="TopoI_bac-type"/>
</dbReference>
<dbReference type="SMART" id="SM00436">
    <property type="entry name" value="TOP1Bc"/>
    <property type="match status" value="1"/>
</dbReference>
<dbReference type="EMBL" id="CP046996">
    <property type="protein sequence ID" value="QHA00195.1"/>
    <property type="molecule type" value="Genomic_DNA"/>
</dbReference>
<feature type="site" description="Interaction with DNA" evidence="10">
    <location>
        <position position="493"/>
    </location>
</feature>
<evidence type="ECO:0000256" key="3">
    <source>
        <dbReference type="ARBA" id="ARBA00022723"/>
    </source>
</evidence>
<dbReference type="InterPro" id="IPR028612">
    <property type="entry name" value="Topoisom_1_IA"/>
</dbReference>
<dbReference type="InterPro" id="IPR023405">
    <property type="entry name" value="Topo_IA_core_domain"/>
</dbReference>
<dbReference type="InterPro" id="IPR003602">
    <property type="entry name" value="Topo_IA_DNA-bd_dom"/>
</dbReference>
<evidence type="ECO:0000256" key="5">
    <source>
        <dbReference type="ARBA" id="ARBA00022833"/>
    </source>
</evidence>
<feature type="site" description="Interaction with DNA" evidence="10">
    <location>
        <position position="155"/>
    </location>
</feature>
<keyword evidence="8 10" id="KW-0238">DNA-binding</keyword>
<dbReference type="InterPro" id="IPR013824">
    <property type="entry name" value="Topo_IA_cen_sub1"/>
</dbReference>
<evidence type="ECO:0000256" key="6">
    <source>
        <dbReference type="ARBA" id="ARBA00022842"/>
    </source>
</evidence>
<keyword evidence="3" id="KW-0479">Metal-binding</keyword>
<dbReference type="Gene3D" id="1.10.460.10">
    <property type="entry name" value="Topoisomerase I, domain 2"/>
    <property type="match status" value="1"/>
</dbReference>
<dbReference type="Gene3D" id="3.40.50.140">
    <property type="match status" value="1"/>
</dbReference>
<dbReference type="InterPro" id="IPR023406">
    <property type="entry name" value="Topo_IA_AS"/>
</dbReference>
<name>A0A857DIM6_9FIRM</name>
<accession>A0A857DIM6</accession>
<protein>
    <recommendedName>
        <fullName evidence="10">DNA topoisomerase 1</fullName>
        <ecNumber evidence="10">5.6.2.1</ecNumber>
    </recommendedName>
    <alternativeName>
        <fullName evidence="10">DNA topoisomerase I</fullName>
    </alternativeName>
</protein>
<dbReference type="EC" id="5.6.2.1" evidence="10"/>
<dbReference type="GO" id="GO:0003677">
    <property type="term" value="F:DNA binding"/>
    <property type="evidence" value="ECO:0007669"/>
    <property type="project" value="UniProtKB-KW"/>
</dbReference>
<dbReference type="RefSeq" id="WP_019225611.1">
    <property type="nucleotide sequence ID" value="NZ_CP046996.1"/>
</dbReference>
<dbReference type="PANTHER" id="PTHR42785:SF1">
    <property type="entry name" value="DNA TOPOISOMERASE"/>
    <property type="match status" value="1"/>
</dbReference>
<dbReference type="SUPFAM" id="SSF57783">
    <property type="entry name" value="Zinc beta-ribbon"/>
    <property type="match status" value="2"/>
</dbReference>
<evidence type="ECO:0000256" key="4">
    <source>
        <dbReference type="ARBA" id="ARBA00022771"/>
    </source>
</evidence>
<evidence type="ECO:0000259" key="12">
    <source>
        <dbReference type="PROSITE" id="PS52039"/>
    </source>
</evidence>
<dbReference type="Pfam" id="PF01751">
    <property type="entry name" value="Toprim"/>
    <property type="match status" value="1"/>
</dbReference>
<dbReference type="HAMAP" id="MF_00952">
    <property type="entry name" value="Topoisom_1_prok"/>
    <property type="match status" value="1"/>
</dbReference>
<feature type="site" description="Interaction with DNA" evidence="10">
    <location>
        <position position="143"/>
    </location>
</feature>
<dbReference type="InterPro" id="IPR034149">
    <property type="entry name" value="TOPRIM_TopoI"/>
</dbReference>
<keyword evidence="5" id="KW-0862">Zinc</keyword>
<dbReference type="Pfam" id="PF01396">
    <property type="entry name" value="Zn_ribbon_Top1"/>
    <property type="match status" value="3"/>
</dbReference>
<evidence type="ECO:0000256" key="7">
    <source>
        <dbReference type="ARBA" id="ARBA00023029"/>
    </source>
</evidence>
<dbReference type="PANTHER" id="PTHR42785">
    <property type="entry name" value="DNA TOPOISOMERASE, TYPE IA, CORE"/>
    <property type="match status" value="1"/>
</dbReference>
<feature type="active site" description="O-(5'-phospho-DNA)-tyrosine intermediate" evidence="10">
    <location>
        <position position="298"/>
    </location>
</feature>
<keyword evidence="4" id="KW-0863">Zinc-finger</keyword>
<dbReference type="SUPFAM" id="SSF56712">
    <property type="entry name" value="Prokaryotic type I DNA topoisomerase"/>
    <property type="match status" value="1"/>
</dbReference>
<dbReference type="Proteomes" id="UP000430508">
    <property type="component" value="Chromosome"/>
</dbReference>
<evidence type="ECO:0000259" key="11">
    <source>
        <dbReference type="PROSITE" id="PS50880"/>
    </source>
</evidence>
<dbReference type="Pfam" id="PF01131">
    <property type="entry name" value="Topoisom_bac"/>
    <property type="match status" value="1"/>
</dbReference>
<dbReference type="InterPro" id="IPR013498">
    <property type="entry name" value="Topo_IA_Znf"/>
</dbReference>
<feature type="site" description="Interaction with DNA" evidence="10">
    <location>
        <position position="139"/>
    </location>
</feature>
<dbReference type="Gene3D" id="2.70.20.10">
    <property type="entry name" value="Topoisomerase I, domain 3"/>
    <property type="match status" value="1"/>
</dbReference>
<dbReference type="GO" id="GO:0003917">
    <property type="term" value="F:DNA topoisomerase type I (single strand cut, ATP-independent) activity"/>
    <property type="evidence" value="ECO:0007669"/>
    <property type="project" value="UniProtKB-UniRule"/>
</dbReference>
<dbReference type="InterPro" id="IPR013825">
    <property type="entry name" value="Topo_IA_cen_sub2"/>
</dbReference>
<dbReference type="SMART" id="SM00493">
    <property type="entry name" value="TOPRIM"/>
    <property type="match status" value="1"/>
</dbReference>
<keyword evidence="6" id="KW-0460">Magnesium</keyword>
<dbReference type="InterPro" id="IPR013497">
    <property type="entry name" value="Topo_IA_cen"/>
</dbReference>